<comment type="caution">
    <text evidence="4">The sequence shown here is derived from an EMBL/GenBank/DDBJ whole genome shotgun (WGS) entry which is preliminary data.</text>
</comment>
<comment type="similarity">
    <text evidence="1">Belongs to the type-B carboxylesterase/lipase family.</text>
</comment>
<dbReference type="InterPro" id="IPR051093">
    <property type="entry name" value="Neuroligin/BSAL"/>
</dbReference>
<evidence type="ECO:0000259" key="3">
    <source>
        <dbReference type="Pfam" id="PF00135"/>
    </source>
</evidence>
<keyword evidence="5" id="KW-1185">Reference proteome</keyword>
<dbReference type="AlphaFoldDB" id="A0A834K1Z7"/>
<evidence type="ECO:0000313" key="5">
    <source>
        <dbReference type="Proteomes" id="UP000617340"/>
    </source>
</evidence>
<accession>A0A834K1Z7</accession>
<feature type="domain" description="Carboxylesterase type B" evidence="3">
    <location>
        <begin position="1"/>
        <end position="58"/>
    </location>
</feature>
<dbReference type="Gene3D" id="3.40.50.1820">
    <property type="entry name" value="alpha/beta hydrolase"/>
    <property type="match status" value="1"/>
</dbReference>
<sequence>MGSVHGEELPFVFGAALVDGFAHFPRNYTRSEMALSESIIQYFANFARTGYIELNPSRSIAIKLIVLQTRLETFTTVALDFEEER</sequence>
<dbReference type="PANTHER" id="PTHR43903">
    <property type="entry name" value="NEUROLIGIN"/>
    <property type="match status" value="1"/>
</dbReference>
<organism evidence="4 5">
    <name type="scientific">Vespula germanica</name>
    <name type="common">German yellow jacket</name>
    <name type="synonym">Paravespula germanica</name>
    <dbReference type="NCBI Taxonomy" id="30212"/>
    <lineage>
        <taxon>Eukaryota</taxon>
        <taxon>Metazoa</taxon>
        <taxon>Ecdysozoa</taxon>
        <taxon>Arthropoda</taxon>
        <taxon>Hexapoda</taxon>
        <taxon>Insecta</taxon>
        <taxon>Pterygota</taxon>
        <taxon>Neoptera</taxon>
        <taxon>Endopterygota</taxon>
        <taxon>Hymenoptera</taxon>
        <taxon>Apocrita</taxon>
        <taxon>Aculeata</taxon>
        <taxon>Vespoidea</taxon>
        <taxon>Vespidae</taxon>
        <taxon>Vespinae</taxon>
        <taxon>Vespula</taxon>
    </lineage>
</organism>
<dbReference type="Proteomes" id="UP000617340">
    <property type="component" value="Unassembled WGS sequence"/>
</dbReference>
<dbReference type="Pfam" id="PF00135">
    <property type="entry name" value="COesterase"/>
    <property type="match status" value="1"/>
</dbReference>
<reference evidence="4" key="1">
    <citation type="journal article" date="2020" name="G3 (Bethesda)">
        <title>High-Quality Assemblies for Three Invasive Social Wasps from the &lt;i&gt;Vespula&lt;/i&gt; Genus.</title>
        <authorList>
            <person name="Harrop T.W.R."/>
            <person name="Guhlin J."/>
            <person name="McLaughlin G.M."/>
            <person name="Permina E."/>
            <person name="Stockwell P."/>
            <person name="Gilligan J."/>
            <person name="Le Lec M.F."/>
            <person name="Gruber M.A.M."/>
            <person name="Quinn O."/>
            <person name="Lovegrove M."/>
            <person name="Duncan E.J."/>
            <person name="Remnant E.J."/>
            <person name="Van Eeckhoven J."/>
            <person name="Graham B."/>
            <person name="Knapp R.A."/>
            <person name="Langford K.W."/>
            <person name="Kronenberg Z."/>
            <person name="Press M.O."/>
            <person name="Eacker S.M."/>
            <person name="Wilson-Rankin E.E."/>
            <person name="Purcell J."/>
            <person name="Lester P.J."/>
            <person name="Dearden P.K."/>
        </authorList>
    </citation>
    <scope>NUCLEOTIDE SEQUENCE</scope>
    <source>
        <strain evidence="4">Linc-1</strain>
    </source>
</reference>
<evidence type="ECO:0000313" key="4">
    <source>
        <dbReference type="EMBL" id="KAF7397706.1"/>
    </source>
</evidence>
<evidence type="ECO:0000256" key="2">
    <source>
        <dbReference type="ARBA" id="ARBA00023180"/>
    </source>
</evidence>
<dbReference type="SUPFAM" id="SSF53474">
    <property type="entry name" value="alpha/beta-Hydrolases"/>
    <property type="match status" value="1"/>
</dbReference>
<proteinExistence type="inferred from homology"/>
<protein>
    <recommendedName>
        <fullName evidence="3">Carboxylesterase type B domain-containing protein</fullName>
    </recommendedName>
</protein>
<name>A0A834K1Z7_VESGE</name>
<gene>
    <name evidence="4" type="ORF">HZH68_008928</name>
</gene>
<keyword evidence="2" id="KW-0325">Glycoprotein</keyword>
<evidence type="ECO:0000256" key="1">
    <source>
        <dbReference type="ARBA" id="ARBA00005964"/>
    </source>
</evidence>
<dbReference type="InterPro" id="IPR002018">
    <property type="entry name" value="CarbesteraseB"/>
</dbReference>
<dbReference type="EMBL" id="JACSDZ010000008">
    <property type="protein sequence ID" value="KAF7397706.1"/>
    <property type="molecule type" value="Genomic_DNA"/>
</dbReference>
<dbReference type="InterPro" id="IPR029058">
    <property type="entry name" value="AB_hydrolase_fold"/>
</dbReference>